<gene>
    <name evidence="2" type="ORF">QCA50_000104</name>
</gene>
<evidence type="ECO:0000313" key="2">
    <source>
        <dbReference type="EMBL" id="KAK7695468.1"/>
    </source>
</evidence>
<name>A0AAW0GPY8_9APHY</name>
<organism evidence="2 3">
    <name type="scientific">Cerrena zonata</name>
    <dbReference type="NCBI Taxonomy" id="2478898"/>
    <lineage>
        <taxon>Eukaryota</taxon>
        <taxon>Fungi</taxon>
        <taxon>Dikarya</taxon>
        <taxon>Basidiomycota</taxon>
        <taxon>Agaricomycotina</taxon>
        <taxon>Agaricomycetes</taxon>
        <taxon>Polyporales</taxon>
        <taxon>Cerrenaceae</taxon>
        <taxon>Cerrena</taxon>
    </lineage>
</organism>
<dbReference type="AlphaFoldDB" id="A0AAW0GPY8"/>
<accession>A0AAW0GPY8</accession>
<dbReference type="EMBL" id="JASBNA010000001">
    <property type="protein sequence ID" value="KAK7695468.1"/>
    <property type="molecule type" value="Genomic_DNA"/>
</dbReference>
<sequence length="106" mass="11269">MGPGHKGAIGKETDEPEAQEMPSERKQNPDLVLSRGVGNERHSYPGSLLGLAVGTLRVLEVGTMGILEVSRGWLAHIVEGSMVLKAGGGSSRERWGEHEAGLARDL</sequence>
<comment type="caution">
    <text evidence="2">The sequence shown here is derived from an EMBL/GenBank/DDBJ whole genome shotgun (WGS) entry which is preliminary data.</text>
</comment>
<evidence type="ECO:0000256" key="1">
    <source>
        <dbReference type="SAM" id="MobiDB-lite"/>
    </source>
</evidence>
<reference evidence="2 3" key="1">
    <citation type="submission" date="2022-09" db="EMBL/GenBank/DDBJ databases">
        <authorList>
            <person name="Palmer J.M."/>
        </authorList>
    </citation>
    <scope>NUCLEOTIDE SEQUENCE [LARGE SCALE GENOMIC DNA]</scope>
    <source>
        <strain evidence="2 3">DSM 7382</strain>
    </source>
</reference>
<proteinExistence type="predicted"/>
<protein>
    <submittedName>
        <fullName evidence="2">Uncharacterized protein</fullName>
    </submittedName>
</protein>
<evidence type="ECO:0000313" key="3">
    <source>
        <dbReference type="Proteomes" id="UP001385951"/>
    </source>
</evidence>
<dbReference type="Proteomes" id="UP001385951">
    <property type="component" value="Unassembled WGS sequence"/>
</dbReference>
<keyword evidence="3" id="KW-1185">Reference proteome</keyword>
<feature type="region of interest" description="Disordered" evidence="1">
    <location>
        <begin position="1"/>
        <end position="37"/>
    </location>
</feature>